<name>A0AAQ0HE32_PARVE</name>
<keyword evidence="1" id="KW-0378">Hydrolase</keyword>
<organism evidence="1 2">
    <name type="scientific">Paracoccus versutus</name>
    <name type="common">Thiobacillus versutus</name>
    <dbReference type="NCBI Taxonomy" id="34007"/>
    <lineage>
        <taxon>Bacteria</taxon>
        <taxon>Pseudomonadati</taxon>
        <taxon>Pseudomonadota</taxon>
        <taxon>Alphaproteobacteria</taxon>
        <taxon>Rhodobacterales</taxon>
        <taxon>Paracoccaceae</taxon>
        <taxon>Paracoccus</taxon>
    </lineage>
</organism>
<dbReference type="Gene3D" id="3.10.129.10">
    <property type="entry name" value="Hotdog Thioesterase"/>
    <property type="match status" value="1"/>
</dbReference>
<comment type="caution">
    <text evidence="1">The sequence shown here is derived from an EMBL/GenBank/DDBJ whole genome shotgun (WGS) entry which is preliminary data.</text>
</comment>
<dbReference type="RefSeq" id="WP_052096210.1">
    <property type="nucleotide sequence ID" value="NZ_CP035286.1"/>
</dbReference>
<reference evidence="1 2" key="1">
    <citation type="submission" date="2018-08" db="EMBL/GenBank/DDBJ databases">
        <title>Genomic Encyclopedia of Archaeal and Bacterial Type Strains, Phase II (KMG-II): from individual species to whole genera.</title>
        <authorList>
            <person name="Goeker M."/>
        </authorList>
    </citation>
    <scope>NUCLEOTIDE SEQUENCE [LARGE SCALE GENOMIC DNA]</scope>
    <source>
        <strain evidence="1 2">DSM 582</strain>
    </source>
</reference>
<dbReference type="InterPro" id="IPR029069">
    <property type="entry name" value="HotDog_dom_sf"/>
</dbReference>
<dbReference type="SUPFAM" id="SSF54637">
    <property type="entry name" value="Thioesterase/thiol ester dehydrase-isomerase"/>
    <property type="match status" value="1"/>
</dbReference>
<dbReference type="GO" id="GO:0016787">
    <property type="term" value="F:hydrolase activity"/>
    <property type="evidence" value="ECO:0007669"/>
    <property type="project" value="UniProtKB-KW"/>
</dbReference>
<keyword evidence="2" id="KW-1185">Reference proteome</keyword>
<protein>
    <submittedName>
        <fullName evidence="1">Acyl-CoA thioester hydrolase</fullName>
    </submittedName>
</protein>
<proteinExistence type="predicted"/>
<dbReference type="CDD" id="cd00586">
    <property type="entry name" value="4HBT"/>
    <property type="match status" value="1"/>
</dbReference>
<dbReference type="EMBL" id="QUMX01000040">
    <property type="protein sequence ID" value="REG34070.1"/>
    <property type="molecule type" value="Genomic_DNA"/>
</dbReference>
<gene>
    <name evidence="1" type="ORF">ATH84_104034</name>
</gene>
<accession>A0AAQ0HE32</accession>
<evidence type="ECO:0000313" key="1">
    <source>
        <dbReference type="EMBL" id="REG34070.1"/>
    </source>
</evidence>
<dbReference type="Proteomes" id="UP000256794">
    <property type="component" value="Unassembled WGS sequence"/>
</dbReference>
<dbReference type="AlphaFoldDB" id="A0AAQ0HE32"/>
<sequence length="137" mass="14641">MRFPVPLNAVVAHRWHCDHFGHLNARHYAAAFDDAIFIFWSQAGVEVPPPGQPGVIPVTAQLKIEYRSEVTAGEVLAISGQPARIGGKSVTLALTMQEAATGRTVATCEVVEVFFDALARQSVPVPDPVRVALQGAG</sequence>
<evidence type="ECO:0000313" key="2">
    <source>
        <dbReference type="Proteomes" id="UP000256794"/>
    </source>
</evidence>
<dbReference type="Pfam" id="PF13279">
    <property type="entry name" value="4HBT_2"/>
    <property type="match status" value="1"/>
</dbReference>